<dbReference type="Proteomes" id="UP000194266">
    <property type="component" value="Unassembled WGS sequence"/>
</dbReference>
<dbReference type="InterPro" id="IPR001242">
    <property type="entry name" value="Condensation_dom"/>
</dbReference>
<accession>A0ABX3Y9V5</accession>
<proteinExistence type="predicted"/>
<keyword evidence="4" id="KW-1185">Reference proteome</keyword>
<protein>
    <recommendedName>
        <fullName evidence="2">Condensation domain-containing protein</fullName>
    </recommendedName>
</protein>
<dbReference type="Pfam" id="PF00668">
    <property type="entry name" value="Condensation"/>
    <property type="match status" value="1"/>
</dbReference>
<reference evidence="3 4" key="1">
    <citation type="submission" date="2016-12" db="EMBL/GenBank/DDBJ databases">
        <title>Genome Mining:The Detection of Biosynthetic Gene Clusters to Aid in the Expression of Curamycin A produced by Streptomyces sp. strain CZA14.</title>
        <authorList>
            <person name="Durrell K.A."/>
            <person name="Kirby B.M."/>
            <person name="Khan W."/>
            <person name="Mthethwa T."/>
            <person name="Le Roes-Hill M."/>
        </authorList>
    </citation>
    <scope>NUCLEOTIDE SEQUENCE [LARGE SCALE GENOMIC DNA]</scope>
    <source>
        <strain evidence="3 4">CZA14</strain>
    </source>
</reference>
<gene>
    <name evidence="3" type="ORF">OQI_31965</name>
</gene>
<evidence type="ECO:0000313" key="4">
    <source>
        <dbReference type="Proteomes" id="UP000194266"/>
    </source>
</evidence>
<comment type="caution">
    <text evidence="3">The sequence shown here is derived from an EMBL/GenBank/DDBJ whole genome shotgun (WGS) entry which is preliminary data.</text>
</comment>
<dbReference type="Gene3D" id="3.30.559.30">
    <property type="entry name" value="Nonribosomal peptide synthetase, condensation domain"/>
    <property type="match status" value="1"/>
</dbReference>
<name>A0ABX3Y9V5_9ACTN</name>
<evidence type="ECO:0000256" key="1">
    <source>
        <dbReference type="SAM" id="MobiDB-lite"/>
    </source>
</evidence>
<feature type="region of interest" description="Disordered" evidence="1">
    <location>
        <begin position="65"/>
        <end position="91"/>
    </location>
</feature>
<dbReference type="RefSeq" id="WP_086172700.1">
    <property type="nucleotide sequence ID" value="NZ_MRYD01000274.1"/>
</dbReference>
<dbReference type="PANTHER" id="PTHR45527:SF1">
    <property type="entry name" value="FATTY ACID SYNTHASE"/>
    <property type="match status" value="1"/>
</dbReference>
<evidence type="ECO:0000313" key="3">
    <source>
        <dbReference type="EMBL" id="OSZ56621.1"/>
    </source>
</evidence>
<dbReference type="SUPFAM" id="SSF52777">
    <property type="entry name" value="CoA-dependent acyltransferases"/>
    <property type="match status" value="2"/>
</dbReference>
<sequence>MTRRHDRPRALLAAQSGIWATQRRTPGEPIYQCAAVFELSGPLDRTALRRAVGRALTETETLRTRFHDTPDGPRLTVEPAPPAGLTEADLTGHPDPEAAAAARMREDLATATDLTREPPCAHTLFTLGADRGLLFLRYHHIALDGFGQYLHCRRLAELYTAFESGRTPAPAPAAPLDRLLAEDAAYHGSAQHTEDAAYWRAEFATAPPGSALTDGTAPPGPAVRRSTVLAPERLTALLGPGAAAVGRESAALVAAVGALLHGLRGATDVVVNVPMTARRSRAELHTPAMLANELPVRLAVDAGTDFAGLVRQAATKIRHALRHQRYRRELLLRLPALAGHPSALSGPQVNVMAFGPPPRFGSCRTGHRQLPTGLVADLNLNVHREPAPHGTSPGGPGAHGLRLELCGNSARYGPDDLTALQERFLGLLEAVAGRPGAPLGRLARI</sequence>
<dbReference type="InterPro" id="IPR023213">
    <property type="entry name" value="CAT-like_dom_sf"/>
</dbReference>
<dbReference type="EMBL" id="MRYD01000274">
    <property type="protein sequence ID" value="OSZ56621.1"/>
    <property type="molecule type" value="Genomic_DNA"/>
</dbReference>
<dbReference type="PANTHER" id="PTHR45527">
    <property type="entry name" value="NONRIBOSOMAL PEPTIDE SYNTHETASE"/>
    <property type="match status" value="1"/>
</dbReference>
<evidence type="ECO:0000259" key="2">
    <source>
        <dbReference type="Pfam" id="PF00668"/>
    </source>
</evidence>
<feature type="domain" description="Condensation" evidence="2">
    <location>
        <begin position="11"/>
        <end position="333"/>
    </location>
</feature>
<organism evidence="3 4">
    <name type="scientific">Streptomyces pharetrae CZA14</name>
    <dbReference type="NCBI Taxonomy" id="1144883"/>
    <lineage>
        <taxon>Bacteria</taxon>
        <taxon>Bacillati</taxon>
        <taxon>Actinomycetota</taxon>
        <taxon>Actinomycetes</taxon>
        <taxon>Kitasatosporales</taxon>
        <taxon>Streptomycetaceae</taxon>
        <taxon>Streptomyces</taxon>
    </lineage>
</organism>
<dbReference type="Gene3D" id="3.30.559.10">
    <property type="entry name" value="Chloramphenicol acetyltransferase-like domain"/>
    <property type="match status" value="1"/>
</dbReference>